<name>A0A2S8ABF1_9FLAO</name>
<evidence type="ECO:0000313" key="2">
    <source>
        <dbReference type="Proteomes" id="UP000238042"/>
    </source>
</evidence>
<proteinExistence type="predicted"/>
<evidence type="ECO:0000313" key="1">
    <source>
        <dbReference type="EMBL" id="PQL92059.1"/>
    </source>
</evidence>
<sequence length="298" mass="34790">MNKNILYMNNILNKKNIYKLLVFFSMSGVIFSCQGQEIKKSKPNKKDTAMIEKFDFDMYKKTEQGSITYTKNDDTEIYMIDFDNEGGFQRERLPSPSFLIVYKEYYANGNLKLKETYIGEHVKVGISQYYDEKGNLIKEVNEDQKFGKIKPQQVLEFLQEKGYINLKTGKGRVDEDGRAVFELYFGEQNKEKYWIISIVKGIPNTDPKNFPEFGEPPAFIPLNYVMDGETGKVKIEGAEDKKTSGVYKTYEGKDYTREEWEAFEQKQFEAYARKHNISIAKNDKKDTHGFTSRFLLDE</sequence>
<gene>
    <name evidence="1" type="ORF">C4S77_06755</name>
</gene>
<accession>A0A2S8ABF1</accession>
<dbReference type="EMBL" id="PSZM01000039">
    <property type="protein sequence ID" value="PQL92059.1"/>
    <property type="molecule type" value="Genomic_DNA"/>
</dbReference>
<comment type="caution">
    <text evidence="1">The sequence shown here is derived from an EMBL/GenBank/DDBJ whole genome shotgun (WGS) entry which is preliminary data.</text>
</comment>
<reference evidence="1 2" key="1">
    <citation type="submission" date="2018-02" db="EMBL/GenBank/DDBJ databases">
        <title>Genome sequences of Apibacter spp., gut symbionts of Asian honey bees.</title>
        <authorList>
            <person name="Kwong W.K."/>
            <person name="Steele M.I."/>
            <person name="Moran N.A."/>
        </authorList>
    </citation>
    <scope>NUCLEOTIDE SEQUENCE [LARGE SCALE GENOMIC DNA]</scope>
    <source>
        <strain evidence="2">wkB301</strain>
    </source>
</reference>
<keyword evidence="2" id="KW-1185">Reference proteome</keyword>
<dbReference type="PROSITE" id="PS51257">
    <property type="entry name" value="PROKAR_LIPOPROTEIN"/>
    <property type="match status" value="1"/>
</dbReference>
<organism evidence="1 2">
    <name type="scientific">Apibacter adventoris</name>
    <dbReference type="NCBI Taxonomy" id="1679466"/>
    <lineage>
        <taxon>Bacteria</taxon>
        <taxon>Pseudomonadati</taxon>
        <taxon>Bacteroidota</taxon>
        <taxon>Flavobacteriia</taxon>
        <taxon>Flavobacteriales</taxon>
        <taxon>Weeksellaceae</taxon>
        <taxon>Apibacter</taxon>
    </lineage>
</organism>
<dbReference type="Proteomes" id="UP000238042">
    <property type="component" value="Unassembled WGS sequence"/>
</dbReference>
<protein>
    <recommendedName>
        <fullName evidence="3">Lipoprotein</fullName>
    </recommendedName>
</protein>
<dbReference type="AlphaFoldDB" id="A0A2S8ABF1"/>
<evidence type="ECO:0008006" key="3">
    <source>
        <dbReference type="Google" id="ProtNLM"/>
    </source>
</evidence>